<dbReference type="Gene3D" id="3.40.50.880">
    <property type="match status" value="1"/>
</dbReference>
<dbReference type="GO" id="GO:0005576">
    <property type="term" value="C:extracellular region"/>
    <property type="evidence" value="ECO:0007669"/>
    <property type="project" value="UniProtKB-SubCell"/>
</dbReference>
<name>A0AAD7WYY3_9TELE</name>
<keyword evidence="10" id="KW-1185">Reference proteome</keyword>
<evidence type="ECO:0000256" key="7">
    <source>
        <dbReference type="PROSITE-ProRule" id="PRU00607"/>
    </source>
</evidence>
<dbReference type="InterPro" id="IPR029062">
    <property type="entry name" value="Class_I_gatase-like"/>
</dbReference>
<feature type="signal peptide" evidence="8">
    <location>
        <begin position="1"/>
        <end position="16"/>
    </location>
</feature>
<dbReference type="PANTHER" id="PTHR11315:SF20">
    <property type="entry name" value="GAMMA-GLUTAMYL HYDROLASE"/>
    <property type="match status" value="1"/>
</dbReference>
<dbReference type="PROSITE" id="PS51275">
    <property type="entry name" value="PEPTIDASE_C26_GGH"/>
    <property type="match status" value="1"/>
</dbReference>
<dbReference type="GO" id="GO:0005773">
    <property type="term" value="C:vacuole"/>
    <property type="evidence" value="ECO:0007669"/>
    <property type="project" value="TreeGrafter"/>
</dbReference>
<dbReference type="AlphaFoldDB" id="A0AAD7WYY3"/>
<comment type="catalytic activity">
    <reaction evidence="7">
        <text>(6S)-5,6,7,8-tetrahydrofolyl-(gamma-L-Glu)(n) + (n-1) H2O = (6S)-5,6,7,8-tetrahydrofolate + (n-1) L-glutamate</text>
        <dbReference type="Rhea" id="RHEA:56784"/>
        <dbReference type="Rhea" id="RHEA-COMP:14738"/>
        <dbReference type="ChEBI" id="CHEBI:15377"/>
        <dbReference type="ChEBI" id="CHEBI:29985"/>
        <dbReference type="ChEBI" id="CHEBI:57453"/>
        <dbReference type="ChEBI" id="CHEBI:141005"/>
        <dbReference type="EC" id="3.4.19.9"/>
    </reaction>
</comment>
<evidence type="ECO:0000256" key="6">
    <source>
        <dbReference type="PIRSR" id="PIRSR615527-1"/>
    </source>
</evidence>
<evidence type="ECO:0000256" key="2">
    <source>
        <dbReference type="ARBA" id="ARBA00011083"/>
    </source>
</evidence>
<sequence>MKFFTLQCLFVWVNLGSETEINNTPIIGVLAQRSRRLPFGSYIAASYVKFLESAGARVVPVKINQTREEYERLFNSINGVLFPGGGSNLVTSEYAKAARTFYDLALKANLKGDYFPIWGTCLGFEQLTYLTSGKLLLSPTNTSGVALPLVFTKGSPKSRMFSGFPDDVLRALASEPLTEHSHQYSVTVKSFDQSEELRNFYNVLTTNDDGKVDFVSTFEAHNLPIYATQWHPEKNAFEFTKPVIPHSRFAVKTGFFMADFFVNEDDLYFFVLTAEKTSIDFQVKKKSLKH</sequence>
<keyword evidence="4 8" id="KW-0732">Signal</keyword>
<dbReference type="EMBL" id="JAINUG010000016">
    <property type="protein sequence ID" value="KAJ8413339.1"/>
    <property type="molecule type" value="Genomic_DNA"/>
</dbReference>
<dbReference type="GO" id="GO:0046900">
    <property type="term" value="P:tetrahydrofolylpolyglutamate metabolic process"/>
    <property type="evidence" value="ECO:0007669"/>
    <property type="project" value="TreeGrafter"/>
</dbReference>
<evidence type="ECO:0000313" key="9">
    <source>
        <dbReference type="EMBL" id="KAJ8413339.1"/>
    </source>
</evidence>
<dbReference type="EC" id="3.4.19.9" evidence="7"/>
<dbReference type="Pfam" id="PF07722">
    <property type="entry name" value="Peptidase_C26"/>
    <property type="match status" value="1"/>
</dbReference>
<comment type="caution">
    <text evidence="9">The sequence shown here is derived from an EMBL/GenBank/DDBJ whole genome shotgun (WGS) entry which is preliminary data.</text>
</comment>
<proteinExistence type="inferred from homology"/>
<evidence type="ECO:0000256" key="4">
    <source>
        <dbReference type="ARBA" id="ARBA00022729"/>
    </source>
</evidence>
<dbReference type="Proteomes" id="UP001221898">
    <property type="component" value="Unassembled WGS sequence"/>
</dbReference>
<dbReference type="PROSITE" id="PS51273">
    <property type="entry name" value="GATASE_TYPE_1"/>
    <property type="match status" value="1"/>
</dbReference>
<keyword evidence="5 7" id="KW-0378">Hydrolase</keyword>
<dbReference type="FunFam" id="3.40.50.880:FF:000024">
    <property type="entry name" value="Folate gamma-glutamyl hydrolase"/>
    <property type="match status" value="1"/>
</dbReference>
<feature type="active site" description="Nucleophile" evidence="6 7">
    <location>
        <position position="121"/>
    </location>
</feature>
<protein>
    <recommendedName>
        <fullName evidence="7">folate gamma-glutamyl hydrolase</fullName>
        <ecNumber evidence="7">3.4.19.9</ecNumber>
    </recommendedName>
</protein>
<evidence type="ECO:0000256" key="1">
    <source>
        <dbReference type="ARBA" id="ARBA00004239"/>
    </source>
</evidence>
<reference evidence="9" key="1">
    <citation type="journal article" date="2023" name="Science">
        <title>Genome structures resolve the early diversification of teleost fishes.</title>
        <authorList>
            <person name="Parey E."/>
            <person name="Louis A."/>
            <person name="Montfort J."/>
            <person name="Bouchez O."/>
            <person name="Roques C."/>
            <person name="Iampietro C."/>
            <person name="Lluch J."/>
            <person name="Castinel A."/>
            <person name="Donnadieu C."/>
            <person name="Desvignes T."/>
            <person name="Floi Bucao C."/>
            <person name="Jouanno E."/>
            <person name="Wen M."/>
            <person name="Mejri S."/>
            <person name="Dirks R."/>
            <person name="Jansen H."/>
            <person name="Henkel C."/>
            <person name="Chen W.J."/>
            <person name="Zahm M."/>
            <person name="Cabau C."/>
            <person name="Klopp C."/>
            <person name="Thompson A.W."/>
            <person name="Robinson-Rechavi M."/>
            <person name="Braasch I."/>
            <person name="Lecointre G."/>
            <person name="Bobe J."/>
            <person name="Postlethwait J.H."/>
            <person name="Berthelot C."/>
            <person name="Roest Crollius H."/>
            <person name="Guiguen Y."/>
        </authorList>
    </citation>
    <scope>NUCLEOTIDE SEQUENCE</scope>
    <source>
        <strain evidence="9">NC1722</strain>
    </source>
</reference>
<gene>
    <name evidence="9" type="ORF">AAFF_G00093350</name>
</gene>
<feature type="chain" id="PRO_5041939897" description="folate gamma-glutamyl hydrolase" evidence="8">
    <location>
        <begin position="17"/>
        <end position="290"/>
    </location>
</feature>
<comment type="subcellular location">
    <subcellularLocation>
        <location evidence="1">Secreted</location>
        <location evidence="1">Extracellular space</location>
    </subcellularLocation>
</comment>
<evidence type="ECO:0000256" key="5">
    <source>
        <dbReference type="ARBA" id="ARBA00022801"/>
    </source>
</evidence>
<evidence type="ECO:0000256" key="3">
    <source>
        <dbReference type="ARBA" id="ARBA00022525"/>
    </source>
</evidence>
<comment type="similarity">
    <text evidence="2">Belongs to the peptidase C26 family.</text>
</comment>
<feature type="active site" description="Proton donor" evidence="6">
    <location>
        <position position="231"/>
    </location>
</feature>
<dbReference type="PANTHER" id="PTHR11315">
    <property type="entry name" value="PROTEASE FAMILY C26 GAMMA-GLUTAMYL HYDROLASE"/>
    <property type="match status" value="1"/>
</dbReference>
<keyword evidence="3" id="KW-0964">Secreted</keyword>
<dbReference type="GO" id="GO:0034722">
    <property type="term" value="F:gamma-glutamyl-peptidase activity"/>
    <property type="evidence" value="ECO:0007669"/>
    <property type="project" value="UniProtKB-UniRule"/>
</dbReference>
<dbReference type="InterPro" id="IPR015527">
    <property type="entry name" value="Pept_C26_g-glut_hydrolase"/>
</dbReference>
<evidence type="ECO:0000256" key="8">
    <source>
        <dbReference type="SAM" id="SignalP"/>
    </source>
</evidence>
<feature type="active site" evidence="7">
    <location>
        <position position="231"/>
    </location>
</feature>
<evidence type="ECO:0000313" key="10">
    <source>
        <dbReference type="Proteomes" id="UP001221898"/>
    </source>
</evidence>
<dbReference type="SUPFAM" id="SSF52317">
    <property type="entry name" value="Class I glutamine amidotransferase-like"/>
    <property type="match status" value="1"/>
</dbReference>
<organism evidence="9 10">
    <name type="scientific">Aldrovandia affinis</name>
    <dbReference type="NCBI Taxonomy" id="143900"/>
    <lineage>
        <taxon>Eukaryota</taxon>
        <taxon>Metazoa</taxon>
        <taxon>Chordata</taxon>
        <taxon>Craniata</taxon>
        <taxon>Vertebrata</taxon>
        <taxon>Euteleostomi</taxon>
        <taxon>Actinopterygii</taxon>
        <taxon>Neopterygii</taxon>
        <taxon>Teleostei</taxon>
        <taxon>Notacanthiformes</taxon>
        <taxon>Halosauridae</taxon>
        <taxon>Aldrovandia</taxon>
    </lineage>
</organism>
<accession>A0AAD7WYY3</accession>
<dbReference type="InterPro" id="IPR011697">
    <property type="entry name" value="Peptidase_C26"/>
</dbReference>